<dbReference type="InterPro" id="IPR026031">
    <property type="entry name" value="Cyt_c_CcmB_bac"/>
</dbReference>
<reference evidence="14 16" key="1">
    <citation type="submission" date="2018-06" db="EMBL/GenBank/DDBJ databases">
        <authorList>
            <consortium name="Pathogen Informatics"/>
            <person name="Doyle S."/>
        </authorList>
    </citation>
    <scope>NUCLEOTIDE SEQUENCE [LARGE SCALE GENOMIC DNA]</scope>
    <source>
        <strain evidence="14 16">NCTC11159</strain>
    </source>
</reference>
<reference evidence="15 17" key="2">
    <citation type="submission" date="2019-03" db="EMBL/GenBank/DDBJ databases">
        <title>Genomic Encyclopedia of Type Strains, Phase IV (KMG-IV): sequencing the most valuable type-strain genomes for metagenomic binning, comparative biology and taxonomic classification.</title>
        <authorList>
            <person name="Goeker M."/>
        </authorList>
    </citation>
    <scope>NUCLEOTIDE SEQUENCE [LARGE SCALE GENOMIC DNA]</scope>
    <source>
        <strain evidence="15 17">DSM 3764</strain>
    </source>
</reference>
<dbReference type="PANTHER" id="PTHR30070:SF1">
    <property type="entry name" value="CYTOCHROME C BIOGENESIS B-RELATED"/>
    <property type="match status" value="1"/>
</dbReference>
<feature type="transmembrane region" description="Helical" evidence="13">
    <location>
        <begin position="105"/>
        <end position="125"/>
    </location>
</feature>
<dbReference type="InterPro" id="IPR003544">
    <property type="entry name" value="Cyt_c_biogenesis_CcmB"/>
</dbReference>
<evidence type="ECO:0000313" key="15">
    <source>
        <dbReference type="EMBL" id="TCU82373.1"/>
    </source>
</evidence>
<evidence type="ECO:0000256" key="10">
    <source>
        <dbReference type="ARBA" id="ARBA00022989"/>
    </source>
</evidence>
<dbReference type="RefSeq" id="WP_115227789.1">
    <property type="nucleotide sequence ID" value="NZ_CAWOLO010000015.1"/>
</dbReference>
<evidence type="ECO:0000256" key="4">
    <source>
        <dbReference type="ARBA" id="ARBA00016452"/>
    </source>
</evidence>
<dbReference type="AlphaFoldDB" id="A0A377QA65"/>
<keyword evidence="17" id="KW-1185">Reference proteome</keyword>
<dbReference type="Pfam" id="PF03379">
    <property type="entry name" value="CcmB"/>
    <property type="match status" value="1"/>
</dbReference>
<keyword evidence="11 12" id="KW-0472">Membrane</keyword>
<evidence type="ECO:0000256" key="12">
    <source>
        <dbReference type="PIRNR" id="PIRNR002764"/>
    </source>
</evidence>
<dbReference type="GO" id="GO:0015232">
    <property type="term" value="F:heme transmembrane transporter activity"/>
    <property type="evidence" value="ECO:0007669"/>
    <property type="project" value="InterPro"/>
</dbReference>
<gene>
    <name evidence="14" type="primary">ccmB</name>
    <name evidence="15" type="ORF">EV682_11512</name>
    <name evidence="14" type="ORF">NCTC11159_02672</name>
</gene>
<evidence type="ECO:0000256" key="1">
    <source>
        <dbReference type="ARBA" id="ARBA00002442"/>
    </source>
</evidence>
<evidence type="ECO:0000256" key="5">
    <source>
        <dbReference type="ARBA" id="ARBA00022448"/>
    </source>
</evidence>
<evidence type="ECO:0000313" key="17">
    <source>
        <dbReference type="Proteomes" id="UP000295794"/>
    </source>
</evidence>
<dbReference type="Proteomes" id="UP000255108">
    <property type="component" value="Unassembled WGS sequence"/>
</dbReference>
<evidence type="ECO:0000256" key="9">
    <source>
        <dbReference type="ARBA" id="ARBA00022748"/>
    </source>
</evidence>
<dbReference type="Proteomes" id="UP000295794">
    <property type="component" value="Unassembled WGS sequence"/>
</dbReference>
<name>A0A377QA65_9NEIS</name>
<evidence type="ECO:0000256" key="2">
    <source>
        <dbReference type="ARBA" id="ARBA00004429"/>
    </source>
</evidence>
<dbReference type="PIRSF" id="PIRSF002764">
    <property type="entry name" value="CcmB"/>
    <property type="match status" value="1"/>
</dbReference>
<keyword evidence="5 12" id="KW-0813">Transport</keyword>
<dbReference type="PANTHER" id="PTHR30070">
    <property type="entry name" value="HEME EXPORTER PROTEIN B"/>
    <property type="match status" value="1"/>
</dbReference>
<dbReference type="GO" id="GO:0017004">
    <property type="term" value="P:cytochrome complex assembly"/>
    <property type="evidence" value="ECO:0007669"/>
    <property type="project" value="UniProtKB-KW"/>
</dbReference>
<comment type="function">
    <text evidence="1 12">Required for the export of heme to the periplasm for the biogenesis of c-type cytochromes.</text>
</comment>
<evidence type="ECO:0000256" key="11">
    <source>
        <dbReference type="ARBA" id="ARBA00023136"/>
    </source>
</evidence>
<feature type="transmembrane region" description="Helical" evidence="13">
    <location>
        <begin position="199"/>
        <end position="223"/>
    </location>
</feature>
<dbReference type="NCBIfam" id="TIGR01190">
    <property type="entry name" value="ccmB"/>
    <property type="match status" value="1"/>
</dbReference>
<proteinExistence type="inferred from homology"/>
<evidence type="ECO:0000256" key="6">
    <source>
        <dbReference type="ARBA" id="ARBA00022475"/>
    </source>
</evidence>
<comment type="similarity">
    <text evidence="3 12">Belongs to the CcmB/CycW/HelB family.</text>
</comment>
<dbReference type="OrthoDB" id="9799895at2"/>
<feature type="transmembrane region" description="Helical" evidence="13">
    <location>
        <begin position="25"/>
        <end position="43"/>
    </location>
</feature>
<dbReference type="GO" id="GO:1903607">
    <property type="term" value="P:cytochrome c biosynthetic process"/>
    <property type="evidence" value="ECO:0007669"/>
    <property type="project" value="TreeGrafter"/>
</dbReference>
<evidence type="ECO:0000256" key="7">
    <source>
        <dbReference type="ARBA" id="ARBA00022519"/>
    </source>
</evidence>
<keyword evidence="8 13" id="KW-0812">Transmembrane</keyword>
<comment type="subcellular location">
    <subcellularLocation>
        <location evidence="2">Cell inner membrane</location>
        <topology evidence="2">Multi-pass membrane protein</topology>
    </subcellularLocation>
</comment>
<sequence length="224" mass="23403">MSSTRFFLAIVRRDLLLAWQQRGDLLVGVVFFVLVACLFPLAIGPEPKLLARIGPGVLWVAVILANLLALPRLFNSDWQDGSLEQLLTAPAPASVMVAGKLTAHWLTTGIPLTLIAPLLGIQYGLESDTLLMLMASLLLGTPTLSALGSIGAALTLGVRQGEMLLALLVLPLYAPVLIFGSGAVAAVAGGLPGMAELSLLAAMLCGTLFLAPWLTAMAVKLAVE</sequence>
<protein>
    <recommendedName>
        <fullName evidence="4 12">Heme exporter protein B</fullName>
    </recommendedName>
</protein>
<keyword evidence="9 12" id="KW-0201">Cytochrome c-type biogenesis</keyword>
<evidence type="ECO:0000256" key="3">
    <source>
        <dbReference type="ARBA" id="ARBA00010544"/>
    </source>
</evidence>
<accession>A0A377QA65</accession>
<dbReference type="PRINTS" id="PR01414">
    <property type="entry name" value="CCMBBIOGNSIS"/>
</dbReference>
<dbReference type="EMBL" id="UGHR01000001">
    <property type="protein sequence ID" value="STQ91598.1"/>
    <property type="molecule type" value="Genomic_DNA"/>
</dbReference>
<feature type="transmembrane region" description="Helical" evidence="13">
    <location>
        <begin position="163"/>
        <end position="187"/>
    </location>
</feature>
<dbReference type="EMBL" id="SMBT01000015">
    <property type="protein sequence ID" value="TCU82373.1"/>
    <property type="molecule type" value="Genomic_DNA"/>
</dbReference>
<feature type="transmembrane region" description="Helical" evidence="13">
    <location>
        <begin position="131"/>
        <end position="156"/>
    </location>
</feature>
<feature type="transmembrane region" description="Helical" evidence="13">
    <location>
        <begin position="49"/>
        <end position="70"/>
    </location>
</feature>
<keyword evidence="7 12" id="KW-0997">Cell inner membrane</keyword>
<keyword evidence="6 12" id="KW-1003">Cell membrane</keyword>
<evidence type="ECO:0000256" key="13">
    <source>
        <dbReference type="SAM" id="Phobius"/>
    </source>
</evidence>
<dbReference type="GO" id="GO:0005886">
    <property type="term" value="C:plasma membrane"/>
    <property type="evidence" value="ECO:0007669"/>
    <property type="project" value="UniProtKB-SubCell"/>
</dbReference>
<keyword evidence="10 13" id="KW-1133">Transmembrane helix</keyword>
<evidence type="ECO:0000256" key="8">
    <source>
        <dbReference type="ARBA" id="ARBA00022692"/>
    </source>
</evidence>
<evidence type="ECO:0000313" key="16">
    <source>
        <dbReference type="Proteomes" id="UP000255108"/>
    </source>
</evidence>
<organism evidence="14 16">
    <name type="scientific">Iodobacter fluviatilis</name>
    <dbReference type="NCBI Taxonomy" id="537"/>
    <lineage>
        <taxon>Bacteria</taxon>
        <taxon>Pseudomonadati</taxon>
        <taxon>Pseudomonadota</taxon>
        <taxon>Betaproteobacteria</taxon>
        <taxon>Neisseriales</taxon>
        <taxon>Chitinibacteraceae</taxon>
        <taxon>Iodobacter</taxon>
    </lineage>
</organism>
<evidence type="ECO:0000313" key="14">
    <source>
        <dbReference type="EMBL" id="STQ91598.1"/>
    </source>
</evidence>